<dbReference type="GO" id="GO:0003735">
    <property type="term" value="F:structural constituent of ribosome"/>
    <property type="evidence" value="ECO:0007669"/>
    <property type="project" value="InterPro"/>
</dbReference>
<dbReference type="GO" id="GO:0003723">
    <property type="term" value="F:RNA binding"/>
    <property type="evidence" value="ECO:0007669"/>
    <property type="project" value="InterPro"/>
</dbReference>
<comment type="similarity">
    <text evidence="2">Belongs to the universal ribosomal protein uL24 family.</text>
</comment>
<geneLocation type="plastid" evidence="8"/>
<evidence type="ECO:0000259" key="7">
    <source>
        <dbReference type="SMART" id="SM00739"/>
    </source>
</evidence>
<dbReference type="InterPro" id="IPR014722">
    <property type="entry name" value="Rib_uL2_dom2"/>
</dbReference>
<evidence type="ECO:0000313" key="8">
    <source>
        <dbReference type="EMBL" id="AYR05826.1"/>
    </source>
</evidence>
<protein>
    <recommendedName>
        <fullName evidence="5">Large ribosomal subunit protein uL24c</fullName>
    </recommendedName>
    <alternativeName>
        <fullName evidence="6">50S ribosomal protein L24, chloroplastic</fullName>
    </alternativeName>
</protein>
<dbReference type="Pfam" id="PF17136">
    <property type="entry name" value="ribosomal_L24"/>
    <property type="match status" value="1"/>
</dbReference>
<organism evidence="8">
    <name type="scientific">Lithothamnion sp</name>
    <dbReference type="NCBI Taxonomy" id="1940749"/>
    <lineage>
        <taxon>Eukaryota</taxon>
        <taxon>Rhodophyta</taxon>
        <taxon>Florideophyceae</taxon>
        <taxon>Corallinophycidae</taxon>
        <taxon>Hapalidiales</taxon>
        <taxon>Hapalidiaceae</taxon>
        <taxon>Melobesioideae</taxon>
        <taxon>Lithothamnion</taxon>
    </lineage>
</organism>
<dbReference type="GO" id="GO:0005840">
    <property type="term" value="C:ribosome"/>
    <property type="evidence" value="ECO:0007669"/>
    <property type="project" value="UniProtKB-KW"/>
</dbReference>
<evidence type="ECO:0000256" key="1">
    <source>
        <dbReference type="ARBA" id="ARBA00004072"/>
    </source>
</evidence>
<dbReference type="InterPro" id="IPR041988">
    <property type="entry name" value="Ribosomal_uL24_KOW"/>
</dbReference>
<evidence type="ECO:0000256" key="2">
    <source>
        <dbReference type="ARBA" id="ARBA00010618"/>
    </source>
</evidence>
<dbReference type="GO" id="GO:0006412">
    <property type="term" value="P:translation"/>
    <property type="evidence" value="ECO:0007669"/>
    <property type="project" value="InterPro"/>
</dbReference>
<dbReference type="InterPro" id="IPR008991">
    <property type="entry name" value="Translation_prot_SH3-like_sf"/>
</dbReference>
<keyword evidence="3 8" id="KW-0689">Ribosomal protein</keyword>
<proteinExistence type="inferred from homology"/>
<dbReference type="AlphaFoldDB" id="A0A3G3MG76"/>
<dbReference type="InterPro" id="IPR005824">
    <property type="entry name" value="KOW"/>
</dbReference>
<dbReference type="HAMAP" id="MF_01326_B">
    <property type="entry name" value="Ribosomal_uL24_B"/>
    <property type="match status" value="1"/>
</dbReference>
<accession>A0A3G3MG76</accession>
<sequence>MKKVKKFKMHVKTGDTVQIISGSQKGKISKIVKVLPKTSQIIIENLNLKVKHCRPNQEEESGKIISFEAPIHSSNVMLYSIKNKIRSRFSIQYSTDNTKYRLLKKNWGSLLNKKFII</sequence>
<comment type="function">
    <text evidence="1">One of two assembly initiator proteins, it binds directly to the 5'-end of the 23S rRNA, where it nucleates assembly of the 50S subunit.</text>
</comment>
<evidence type="ECO:0000256" key="4">
    <source>
        <dbReference type="ARBA" id="ARBA00023274"/>
    </source>
</evidence>
<dbReference type="Pfam" id="PF00467">
    <property type="entry name" value="KOW"/>
    <property type="match status" value="1"/>
</dbReference>
<keyword evidence="4" id="KW-0687">Ribonucleoprotein</keyword>
<name>A0A3G3MG76_9FLOR</name>
<feature type="domain" description="KOW" evidence="7">
    <location>
        <begin position="10"/>
        <end position="37"/>
    </location>
</feature>
<dbReference type="PANTHER" id="PTHR12903">
    <property type="entry name" value="MITOCHONDRIAL RIBOSOMAL PROTEIN L24"/>
    <property type="match status" value="1"/>
</dbReference>
<dbReference type="SMART" id="SM00739">
    <property type="entry name" value="KOW"/>
    <property type="match status" value="1"/>
</dbReference>
<dbReference type="InterPro" id="IPR057264">
    <property type="entry name" value="Ribosomal_uL24_C"/>
</dbReference>
<evidence type="ECO:0000256" key="5">
    <source>
        <dbReference type="ARBA" id="ARBA00035282"/>
    </source>
</evidence>
<gene>
    <name evidence="8" type="primary">rpl24</name>
</gene>
<dbReference type="CDD" id="cd06089">
    <property type="entry name" value="KOW_RPL26"/>
    <property type="match status" value="1"/>
</dbReference>
<keyword evidence="8" id="KW-0934">Plastid</keyword>
<dbReference type="GO" id="GO:1990904">
    <property type="term" value="C:ribonucleoprotein complex"/>
    <property type="evidence" value="ECO:0007669"/>
    <property type="project" value="UniProtKB-KW"/>
</dbReference>
<evidence type="ECO:0000256" key="6">
    <source>
        <dbReference type="ARBA" id="ARBA00035361"/>
    </source>
</evidence>
<dbReference type="EMBL" id="MH281627">
    <property type="protein sequence ID" value="AYR05826.1"/>
    <property type="molecule type" value="Genomic_DNA"/>
</dbReference>
<dbReference type="NCBIfam" id="TIGR01079">
    <property type="entry name" value="rplX_bact"/>
    <property type="match status" value="1"/>
</dbReference>
<dbReference type="Gene3D" id="2.30.30.30">
    <property type="match status" value="1"/>
</dbReference>
<evidence type="ECO:0000256" key="3">
    <source>
        <dbReference type="ARBA" id="ARBA00022980"/>
    </source>
</evidence>
<dbReference type="SUPFAM" id="SSF50104">
    <property type="entry name" value="Translation proteins SH3-like domain"/>
    <property type="match status" value="1"/>
</dbReference>
<dbReference type="InterPro" id="IPR003256">
    <property type="entry name" value="Ribosomal_uL24"/>
</dbReference>
<reference evidence="8" key="1">
    <citation type="journal article" date="2018" name="Genome Biol. Evol.">
        <title>Mitochondrial and Plastid Genomes from Coralline Red Algae Provide Insights into the Incongruent Evolutionary Histories of Organelles.</title>
        <authorList>
            <person name="Lee J."/>
            <person name="Song H.J."/>
            <person name="In Park S."/>
            <person name="Lee Y.M."/>
            <person name="Jeong S.Y."/>
            <person name="Oh Cho T."/>
            <person name="Kim J.H."/>
            <person name="Choi H.G."/>
            <person name="Choi C.G."/>
            <person name="Nelson W.A."/>
            <person name="Fredericq S."/>
            <person name="Bhattacharya D."/>
            <person name="Su Yoon H."/>
        </authorList>
    </citation>
    <scope>NUCLEOTIDE SEQUENCE</scope>
</reference>